<evidence type="ECO:0000256" key="1">
    <source>
        <dbReference type="SAM" id="Phobius"/>
    </source>
</evidence>
<gene>
    <name evidence="3" type="ORF">NDU88_006095</name>
</gene>
<organism evidence="3 4">
    <name type="scientific">Pleurodeles waltl</name>
    <name type="common">Iberian ribbed newt</name>
    <dbReference type="NCBI Taxonomy" id="8319"/>
    <lineage>
        <taxon>Eukaryota</taxon>
        <taxon>Metazoa</taxon>
        <taxon>Chordata</taxon>
        <taxon>Craniata</taxon>
        <taxon>Vertebrata</taxon>
        <taxon>Euteleostomi</taxon>
        <taxon>Amphibia</taxon>
        <taxon>Batrachia</taxon>
        <taxon>Caudata</taxon>
        <taxon>Salamandroidea</taxon>
        <taxon>Salamandridae</taxon>
        <taxon>Pleurodelinae</taxon>
        <taxon>Pleurodeles</taxon>
    </lineage>
</organism>
<feature type="chain" id="PRO_5043809738" description="Secreted protein" evidence="2">
    <location>
        <begin position="25"/>
        <end position="92"/>
    </location>
</feature>
<protein>
    <recommendedName>
        <fullName evidence="5">Secreted protein</fullName>
    </recommendedName>
</protein>
<accession>A0AAV7VKY4</accession>
<keyword evidence="1" id="KW-0812">Transmembrane</keyword>
<evidence type="ECO:0008006" key="5">
    <source>
        <dbReference type="Google" id="ProtNLM"/>
    </source>
</evidence>
<comment type="caution">
    <text evidence="3">The sequence shown here is derived from an EMBL/GenBank/DDBJ whole genome shotgun (WGS) entry which is preliminary data.</text>
</comment>
<feature type="signal peptide" evidence="2">
    <location>
        <begin position="1"/>
        <end position="24"/>
    </location>
</feature>
<proteinExistence type="predicted"/>
<dbReference type="EMBL" id="JANPWB010000003">
    <property type="protein sequence ID" value="KAJ1202295.1"/>
    <property type="molecule type" value="Genomic_DNA"/>
</dbReference>
<evidence type="ECO:0000313" key="4">
    <source>
        <dbReference type="Proteomes" id="UP001066276"/>
    </source>
</evidence>
<evidence type="ECO:0000313" key="3">
    <source>
        <dbReference type="EMBL" id="KAJ1202295.1"/>
    </source>
</evidence>
<keyword evidence="1" id="KW-1133">Transmembrane helix</keyword>
<reference evidence="3" key="1">
    <citation type="journal article" date="2022" name="bioRxiv">
        <title>Sequencing and chromosome-scale assembly of the giantPleurodeles waltlgenome.</title>
        <authorList>
            <person name="Brown T."/>
            <person name="Elewa A."/>
            <person name="Iarovenko S."/>
            <person name="Subramanian E."/>
            <person name="Araus A.J."/>
            <person name="Petzold A."/>
            <person name="Susuki M."/>
            <person name="Suzuki K.-i.T."/>
            <person name="Hayashi T."/>
            <person name="Toyoda A."/>
            <person name="Oliveira C."/>
            <person name="Osipova E."/>
            <person name="Leigh N.D."/>
            <person name="Simon A."/>
            <person name="Yun M.H."/>
        </authorList>
    </citation>
    <scope>NUCLEOTIDE SEQUENCE</scope>
    <source>
        <strain evidence="3">20211129_DDA</strain>
        <tissue evidence="3">Liver</tissue>
    </source>
</reference>
<name>A0AAV7VKY4_PLEWA</name>
<sequence>MEWNISPALHALCVVLFSEAAGRACDPAPEPGFRPAASCLVAAPTIYLRLRLPDPVTYTGSCTVSSPCWVLFVWFSCLLPVAVLCYIPSPSA</sequence>
<keyword evidence="4" id="KW-1185">Reference proteome</keyword>
<feature type="transmembrane region" description="Helical" evidence="1">
    <location>
        <begin position="69"/>
        <end position="89"/>
    </location>
</feature>
<dbReference type="AlphaFoldDB" id="A0AAV7VKY4"/>
<dbReference type="Proteomes" id="UP001066276">
    <property type="component" value="Chromosome 2_1"/>
</dbReference>
<evidence type="ECO:0000256" key="2">
    <source>
        <dbReference type="SAM" id="SignalP"/>
    </source>
</evidence>
<keyword evidence="1" id="KW-0472">Membrane</keyword>
<keyword evidence="2" id="KW-0732">Signal</keyword>